<keyword evidence="1" id="KW-0472">Membrane</keyword>
<protein>
    <submittedName>
        <fullName evidence="2">Uncharacterized protein</fullName>
    </submittedName>
</protein>
<keyword evidence="1" id="KW-0812">Transmembrane</keyword>
<proteinExistence type="predicted"/>
<keyword evidence="1" id="KW-1133">Transmembrane helix</keyword>
<evidence type="ECO:0000313" key="2">
    <source>
        <dbReference type="EnsemblMetazoa" id="GBRI038589-PA"/>
    </source>
</evidence>
<evidence type="ECO:0000313" key="3">
    <source>
        <dbReference type="Proteomes" id="UP000091820"/>
    </source>
</evidence>
<keyword evidence="3" id="KW-1185">Reference proteome</keyword>
<dbReference type="AlphaFoldDB" id="A0A1A9WZK5"/>
<dbReference type="VEuPathDB" id="VectorBase:GBRI038589"/>
<organism evidence="2 3">
    <name type="scientific">Glossina brevipalpis</name>
    <dbReference type="NCBI Taxonomy" id="37001"/>
    <lineage>
        <taxon>Eukaryota</taxon>
        <taxon>Metazoa</taxon>
        <taxon>Ecdysozoa</taxon>
        <taxon>Arthropoda</taxon>
        <taxon>Hexapoda</taxon>
        <taxon>Insecta</taxon>
        <taxon>Pterygota</taxon>
        <taxon>Neoptera</taxon>
        <taxon>Endopterygota</taxon>
        <taxon>Diptera</taxon>
        <taxon>Brachycera</taxon>
        <taxon>Muscomorpha</taxon>
        <taxon>Hippoboscoidea</taxon>
        <taxon>Glossinidae</taxon>
        <taxon>Glossina</taxon>
    </lineage>
</organism>
<dbReference type="Proteomes" id="UP000091820">
    <property type="component" value="Unassembled WGS sequence"/>
</dbReference>
<reference evidence="2" key="2">
    <citation type="submission" date="2020-05" db="UniProtKB">
        <authorList>
            <consortium name="EnsemblMetazoa"/>
        </authorList>
    </citation>
    <scope>IDENTIFICATION</scope>
    <source>
        <strain evidence="2">IAEA</strain>
    </source>
</reference>
<evidence type="ECO:0000256" key="1">
    <source>
        <dbReference type="SAM" id="Phobius"/>
    </source>
</evidence>
<feature type="transmembrane region" description="Helical" evidence="1">
    <location>
        <begin position="20"/>
        <end position="41"/>
    </location>
</feature>
<sequence>METSSSPLTRESRKLPSMAINILMYLSISVSYQFIVAQMLLQSLLKINEKFILRVYLFMNTENLVNQRKNKFLSVKNFASAVFVNVRKYEEERTAYSHTKVIVKV</sequence>
<reference evidence="3" key="1">
    <citation type="submission" date="2014-03" db="EMBL/GenBank/DDBJ databases">
        <authorList>
            <person name="Aksoy S."/>
            <person name="Warren W."/>
            <person name="Wilson R.K."/>
        </authorList>
    </citation>
    <scope>NUCLEOTIDE SEQUENCE [LARGE SCALE GENOMIC DNA]</scope>
    <source>
        <strain evidence="3">IAEA</strain>
    </source>
</reference>
<name>A0A1A9WZK5_9MUSC</name>
<dbReference type="EnsemblMetazoa" id="GBRI038589-RA">
    <property type="protein sequence ID" value="GBRI038589-PA"/>
    <property type="gene ID" value="GBRI038589"/>
</dbReference>
<accession>A0A1A9WZK5</accession>